<organism evidence="2">
    <name type="scientific">Noctiluca scintillans</name>
    <name type="common">Sea sparkle</name>
    <name type="synonym">Red tide dinoflagellate</name>
    <dbReference type="NCBI Taxonomy" id="2966"/>
    <lineage>
        <taxon>Eukaryota</taxon>
        <taxon>Sar</taxon>
        <taxon>Alveolata</taxon>
        <taxon>Dinophyceae</taxon>
        <taxon>Noctilucales</taxon>
        <taxon>Noctilucaceae</taxon>
        <taxon>Noctiluca</taxon>
    </lineage>
</organism>
<dbReference type="GO" id="GO:0004672">
    <property type="term" value="F:protein kinase activity"/>
    <property type="evidence" value="ECO:0007669"/>
    <property type="project" value="InterPro"/>
</dbReference>
<dbReference type="PROSITE" id="PS50011">
    <property type="entry name" value="PROTEIN_KINASE_DOM"/>
    <property type="match status" value="1"/>
</dbReference>
<dbReference type="InterPro" id="IPR011009">
    <property type="entry name" value="Kinase-like_dom_sf"/>
</dbReference>
<dbReference type="Pfam" id="PF00069">
    <property type="entry name" value="Pkinase"/>
    <property type="match status" value="1"/>
</dbReference>
<dbReference type="AlphaFoldDB" id="A0A7S1F6G4"/>
<feature type="domain" description="Protein kinase" evidence="1">
    <location>
        <begin position="1"/>
        <end position="157"/>
    </location>
</feature>
<dbReference type="GO" id="GO:0007165">
    <property type="term" value="P:signal transduction"/>
    <property type="evidence" value="ECO:0007669"/>
    <property type="project" value="TreeGrafter"/>
</dbReference>
<evidence type="ECO:0000313" key="2">
    <source>
        <dbReference type="EMBL" id="CAD8847763.1"/>
    </source>
</evidence>
<dbReference type="EMBL" id="HBFQ01031396">
    <property type="protein sequence ID" value="CAD8847763.1"/>
    <property type="molecule type" value="Transcribed_RNA"/>
</dbReference>
<accession>A0A7S1F6G4</accession>
<dbReference type="InterPro" id="IPR000719">
    <property type="entry name" value="Prot_kinase_dom"/>
</dbReference>
<gene>
    <name evidence="2" type="ORF">NSCI0253_LOCUS22113</name>
</gene>
<dbReference type="SUPFAM" id="SSF56112">
    <property type="entry name" value="Protein kinase-like (PK-like)"/>
    <property type="match status" value="1"/>
</dbReference>
<dbReference type="Gene3D" id="1.10.510.10">
    <property type="entry name" value="Transferase(Phosphotransferase) domain 1"/>
    <property type="match status" value="1"/>
</dbReference>
<protein>
    <recommendedName>
        <fullName evidence="1">Protein kinase domain-containing protein</fullName>
    </recommendedName>
</protein>
<dbReference type="GO" id="GO:0005524">
    <property type="term" value="F:ATP binding"/>
    <property type="evidence" value="ECO:0007669"/>
    <property type="project" value="InterPro"/>
</dbReference>
<sequence>MDLKPQNLMVFDGRLKLIDLDGCVEIGTSIRTTDTWFSFSLLYCAPEFARFVASRRKTSIVASSHLDAWSVGMTIAEVACLKPVLYSQYKHYKDMEATPGAGDLNFMEWLGNSKVSPVPEAFKVFDPQLFAFLSDCLCVQEPEQRMSLRRCAAHPYIAAGRVQRMAYRVG</sequence>
<dbReference type="PANTHER" id="PTHR48011">
    <property type="entry name" value="CCR4-NOT TRANSCRIPTIONAL COMPLEX SUBUNIT CAF120-RELATED"/>
    <property type="match status" value="1"/>
</dbReference>
<dbReference type="PANTHER" id="PTHR48011:SF4">
    <property type="entry name" value="MITOGEN-ACTIVATED PROTEIN KINASE KINASE KINASE 19"/>
    <property type="match status" value="1"/>
</dbReference>
<proteinExistence type="predicted"/>
<evidence type="ECO:0000259" key="1">
    <source>
        <dbReference type="PROSITE" id="PS50011"/>
    </source>
</evidence>
<dbReference type="InterPro" id="IPR052751">
    <property type="entry name" value="Plant_MAPKKK"/>
</dbReference>
<reference evidence="2" key="1">
    <citation type="submission" date="2021-01" db="EMBL/GenBank/DDBJ databases">
        <authorList>
            <person name="Corre E."/>
            <person name="Pelletier E."/>
            <person name="Niang G."/>
            <person name="Scheremetjew M."/>
            <person name="Finn R."/>
            <person name="Kale V."/>
            <person name="Holt S."/>
            <person name="Cochrane G."/>
            <person name="Meng A."/>
            <person name="Brown T."/>
            <person name="Cohen L."/>
        </authorList>
    </citation>
    <scope>NUCLEOTIDE SEQUENCE</scope>
</reference>
<name>A0A7S1F6G4_NOCSC</name>